<keyword evidence="8" id="KW-0325">Glycoprotein</keyword>
<feature type="chain" id="PRO_5046434320" evidence="11">
    <location>
        <begin position="32"/>
        <end position="396"/>
    </location>
</feature>
<feature type="signal peptide" evidence="11">
    <location>
        <begin position="1"/>
        <end position="31"/>
    </location>
</feature>
<dbReference type="SUPFAM" id="SSF53850">
    <property type="entry name" value="Periplasmic binding protein-like II"/>
    <property type="match status" value="1"/>
</dbReference>
<keyword evidence="5" id="KW-0406">Ion transport</keyword>
<feature type="transmembrane region" description="Helical" evidence="10">
    <location>
        <begin position="233"/>
        <end position="254"/>
    </location>
</feature>
<evidence type="ECO:0000256" key="3">
    <source>
        <dbReference type="ARBA" id="ARBA00022692"/>
    </source>
</evidence>
<keyword evidence="15" id="KW-1185">Reference proteome</keyword>
<keyword evidence="2" id="KW-0813">Transport</keyword>
<dbReference type="SMART" id="SM00079">
    <property type="entry name" value="PBPe"/>
    <property type="match status" value="1"/>
</dbReference>
<evidence type="ECO:0000256" key="11">
    <source>
        <dbReference type="SAM" id="SignalP"/>
    </source>
</evidence>
<dbReference type="InterPro" id="IPR001638">
    <property type="entry name" value="Solute-binding_3/MltF_N"/>
</dbReference>
<gene>
    <name evidence="14" type="ORF">MOTC310_25740</name>
</gene>
<reference evidence="14 15" key="1">
    <citation type="journal article" date="2012" name="Genet. Mol. Biol.">
        <title>Analysis of 16S rRNA and mxaF genes revealing insights into Methylobacterium niche-specific plant association.</title>
        <authorList>
            <person name="Dourado M.N."/>
            <person name="Andreote F.D."/>
            <person name="Dini-Andreote F."/>
            <person name="Conti R."/>
            <person name="Araujo J.M."/>
            <person name="Araujo W.L."/>
        </authorList>
    </citation>
    <scope>NUCLEOTIDE SEQUENCE [LARGE SCALE GENOMIC DNA]</scope>
    <source>
        <strain evidence="14 15">TC3-10</strain>
    </source>
</reference>
<dbReference type="InterPro" id="IPR015683">
    <property type="entry name" value="Ionotropic_Glu_rcpt"/>
</dbReference>
<feature type="domain" description="Solute-binding protein family 3/N-terminal" evidence="12">
    <location>
        <begin position="57"/>
        <end position="389"/>
    </location>
</feature>
<accession>A0ABU7TW04</accession>
<organism evidence="14 15">
    <name type="scientific">Methylobacterium oryzae</name>
    <dbReference type="NCBI Taxonomy" id="334852"/>
    <lineage>
        <taxon>Bacteria</taxon>
        <taxon>Pseudomonadati</taxon>
        <taxon>Pseudomonadota</taxon>
        <taxon>Alphaproteobacteria</taxon>
        <taxon>Hyphomicrobiales</taxon>
        <taxon>Methylobacteriaceae</taxon>
        <taxon>Methylobacterium</taxon>
    </lineage>
</organism>
<evidence type="ECO:0000256" key="8">
    <source>
        <dbReference type="ARBA" id="ARBA00023180"/>
    </source>
</evidence>
<comment type="subcellular location">
    <subcellularLocation>
        <location evidence="1">Membrane</location>
        <topology evidence="1">Multi-pass membrane protein</topology>
    </subcellularLocation>
</comment>
<comment type="caution">
    <text evidence="14">The sequence shown here is derived from an EMBL/GenBank/DDBJ whole genome shotgun (WGS) entry which is preliminary data.</text>
</comment>
<evidence type="ECO:0000313" key="14">
    <source>
        <dbReference type="EMBL" id="MEE7493651.1"/>
    </source>
</evidence>
<evidence type="ECO:0000256" key="6">
    <source>
        <dbReference type="ARBA" id="ARBA00023136"/>
    </source>
</evidence>
<protein>
    <submittedName>
        <fullName evidence="14">ABC transporter substrate-binding protein</fullName>
    </submittedName>
</protein>
<evidence type="ECO:0000256" key="2">
    <source>
        <dbReference type="ARBA" id="ARBA00022448"/>
    </source>
</evidence>
<evidence type="ECO:0000256" key="5">
    <source>
        <dbReference type="ARBA" id="ARBA00023065"/>
    </source>
</evidence>
<dbReference type="EMBL" id="MLCA01000014">
    <property type="protein sequence ID" value="MEE7493651.1"/>
    <property type="molecule type" value="Genomic_DNA"/>
</dbReference>
<dbReference type="SMART" id="SM00062">
    <property type="entry name" value="PBPb"/>
    <property type="match status" value="1"/>
</dbReference>
<feature type="transmembrane region" description="Helical" evidence="10">
    <location>
        <begin position="170"/>
        <end position="192"/>
    </location>
</feature>
<proteinExistence type="predicted"/>
<evidence type="ECO:0000256" key="10">
    <source>
        <dbReference type="SAM" id="Phobius"/>
    </source>
</evidence>
<dbReference type="InterPro" id="IPR001320">
    <property type="entry name" value="Iontro_rcpt_C"/>
</dbReference>
<keyword evidence="3 10" id="KW-0812">Transmembrane</keyword>
<dbReference type="Pfam" id="PF00497">
    <property type="entry name" value="SBP_bac_3"/>
    <property type="match status" value="1"/>
</dbReference>
<dbReference type="Proteomes" id="UP001355206">
    <property type="component" value="Unassembled WGS sequence"/>
</dbReference>
<evidence type="ECO:0000256" key="1">
    <source>
        <dbReference type="ARBA" id="ARBA00004141"/>
    </source>
</evidence>
<sequence>MPRRSAGRRRAGAPAGILSLVLFLSLCFAAAAPRAAEPVRAETREAAPALRTGEPETWRVATHPVPPLVMDEDGRLRGFSVDLWNAVARELGVRTAYVRVDDLPALFAAVSDGRADLAIAAVSITAERERRFDFSVTMLETGLRIAVRAEPDATGSATARALRALLSDAAFLQVLLGLSALILAVAALVWWLERRHPGGMAARSGPARGFAHVVWWALSSLAAQAEEMPRSPLARAVTVLWLFTCIALVAWFTAGLTSTATVERLRGAINGPQDLPGKRVGTVANTTSVAYLADHFATPVGFATLEEACAALQAGTVAAVVYDAPALSYYATRPGHEALRLVGTAFNRQSYGILFPANDPRRKRVNQALLGLREDGRYDEIYGRWFGSESGESQGR</sequence>
<evidence type="ECO:0000256" key="7">
    <source>
        <dbReference type="ARBA" id="ARBA00023170"/>
    </source>
</evidence>
<dbReference type="Gene3D" id="3.40.190.10">
    <property type="entry name" value="Periplasmic binding protein-like II"/>
    <property type="match status" value="3"/>
</dbReference>
<keyword evidence="9" id="KW-0407">Ion channel</keyword>
<keyword evidence="6 10" id="KW-0472">Membrane</keyword>
<name>A0ABU7TW04_9HYPH</name>
<evidence type="ECO:0000256" key="4">
    <source>
        <dbReference type="ARBA" id="ARBA00022989"/>
    </source>
</evidence>
<dbReference type="SUPFAM" id="SSF81324">
    <property type="entry name" value="Voltage-gated potassium channels"/>
    <property type="match status" value="1"/>
</dbReference>
<evidence type="ECO:0000259" key="13">
    <source>
        <dbReference type="SMART" id="SM00079"/>
    </source>
</evidence>
<evidence type="ECO:0000259" key="12">
    <source>
        <dbReference type="SMART" id="SM00062"/>
    </source>
</evidence>
<dbReference type="CDD" id="cd00997">
    <property type="entry name" value="PBP2_GluR0"/>
    <property type="match status" value="1"/>
</dbReference>
<dbReference type="PANTHER" id="PTHR18966">
    <property type="entry name" value="IONOTROPIC GLUTAMATE RECEPTOR"/>
    <property type="match status" value="1"/>
</dbReference>
<keyword evidence="7" id="KW-0675">Receptor</keyword>
<evidence type="ECO:0000256" key="9">
    <source>
        <dbReference type="ARBA" id="ARBA00023303"/>
    </source>
</evidence>
<dbReference type="Pfam" id="PF00060">
    <property type="entry name" value="Lig_chan"/>
    <property type="match status" value="1"/>
</dbReference>
<feature type="domain" description="Ionotropic glutamate receptor C-terminal" evidence="13">
    <location>
        <begin position="57"/>
        <end position="388"/>
    </location>
</feature>
<keyword evidence="11" id="KW-0732">Signal</keyword>
<dbReference type="RefSeq" id="WP_331303813.1">
    <property type="nucleotide sequence ID" value="NZ_MLCA01000014.1"/>
</dbReference>
<keyword evidence="4 10" id="KW-1133">Transmembrane helix</keyword>
<evidence type="ECO:0000313" key="15">
    <source>
        <dbReference type="Proteomes" id="UP001355206"/>
    </source>
</evidence>